<name>A0A6A5REA3_9PLEO</name>
<dbReference type="AlphaFoldDB" id="A0A6A5REA3"/>
<feature type="compositionally biased region" description="Low complexity" evidence="1">
    <location>
        <begin position="43"/>
        <end position="80"/>
    </location>
</feature>
<evidence type="ECO:0000313" key="3">
    <source>
        <dbReference type="Proteomes" id="UP000800082"/>
    </source>
</evidence>
<feature type="compositionally biased region" description="Low complexity" evidence="1">
    <location>
        <begin position="87"/>
        <end position="97"/>
    </location>
</feature>
<evidence type="ECO:0000256" key="1">
    <source>
        <dbReference type="SAM" id="MobiDB-lite"/>
    </source>
</evidence>
<protein>
    <submittedName>
        <fullName evidence="2">Uncharacterized protein</fullName>
    </submittedName>
</protein>
<dbReference type="Proteomes" id="UP000800082">
    <property type="component" value="Unassembled WGS sequence"/>
</dbReference>
<accession>A0A6A5REA3</accession>
<sequence>MSLDKNTKQMLCHYGLYSVTIQSLPLLFLLTRVRSSTPPPSSPTHHPAPAHHPTTSHSPASSTTHHTSSTHPRATHTTTSVVHNVRRSSTAAKAAASAHRHTGTMSAATAGHARRSTAHVIAVYMFGDREVLECVDAQLAGLRVVSILPSIRVSLCSRAGLPDDED</sequence>
<organism evidence="2 3">
    <name type="scientific">Didymella exigua CBS 183.55</name>
    <dbReference type="NCBI Taxonomy" id="1150837"/>
    <lineage>
        <taxon>Eukaryota</taxon>
        <taxon>Fungi</taxon>
        <taxon>Dikarya</taxon>
        <taxon>Ascomycota</taxon>
        <taxon>Pezizomycotina</taxon>
        <taxon>Dothideomycetes</taxon>
        <taxon>Pleosporomycetidae</taxon>
        <taxon>Pleosporales</taxon>
        <taxon>Pleosporineae</taxon>
        <taxon>Didymellaceae</taxon>
        <taxon>Didymella</taxon>
    </lineage>
</organism>
<proteinExistence type="predicted"/>
<keyword evidence="3" id="KW-1185">Reference proteome</keyword>
<dbReference type="EMBL" id="ML978981">
    <property type="protein sequence ID" value="KAF1925813.1"/>
    <property type="molecule type" value="Genomic_DNA"/>
</dbReference>
<evidence type="ECO:0000313" key="2">
    <source>
        <dbReference type="EMBL" id="KAF1925813.1"/>
    </source>
</evidence>
<gene>
    <name evidence="2" type="ORF">M421DRAFT_423373</name>
</gene>
<dbReference type="GeneID" id="54351113"/>
<reference evidence="2" key="1">
    <citation type="journal article" date="2020" name="Stud. Mycol.">
        <title>101 Dothideomycetes genomes: a test case for predicting lifestyles and emergence of pathogens.</title>
        <authorList>
            <person name="Haridas S."/>
            <person name="Albert R."/>
            <person name="Binder M."/>
            <person name="Bloem J."/>
            <person name="Labutti K."/>
            <person name="Salamov A."/>
            <person name="Andreopoulos B."/>
            <person name="Baker S."/>
            <person name="Barry K."/>
            <person name="Bills G."/>
            <person name="Bluhm B."/>
            <person name="Cannon C."/>
            <person name="Castanera R."/>
            <person name="Culley D."/>
            <person name="Daum C."/>
            <person name="Ezra D."/>
            <person name="Gonzalez J."/>
            <person name="Henrissat B."/>
            <person name="Kuo A."/>
            <person name="Liang C."/>
            <person name="Lipzen A."/>
            <person name="Lutzoni F."/>
            <person name="Magnuson J."/>
            <person name="Mondo S."/>
            <person name="Nolan M."/>
            <person name="Ohm R."/>
            <person name="Pangilinan J."/>
            <person name="Park H.-J."/>
            <person name="Ramirez L."/>
            <person name="Alfaro M."/>
            <person name="Sun H."/>
            <person name="Tritt A."/>
            <person name="Yoshinaga Y."/>
            <person name="Zwiers L.-H."/>
            <person name="Turgeon B."/>
            <person name="Goodwin S."/>
            <person name="Spatafora J."/>
            <person name="Crous P."/>
            <person name="Grigoriev I."/>
        </authorList>
    </citation>
    <scope>NUCLEOTIDE SEQUENCE</scope>
    <source>
        <strain evidence="2">CBS 183.55</strain>
    </source>
</reference>
<feature type="region of interest" description="Disordered" evidence="1">
    <location>
        <begin position="35"/>
        <end position="112"/>
    </location>
</feature>
<dbReference type="RefSeq" id="XP_033446065.1">
    <property type="nucleotide sequence ID" value="XM_033593445.1"/>
</dbReference>